<name>A0ABX0TN35_9SPHN</name>
<evidence type="ECO:0000256" key="2">
    <source>
        <dbReference type="ARBA" id="ARBA00022679"/>
    </source>
</evidence>
<organism evidence="3 4">
    <name type="scientific">Sphingomonas vulcanisoli</name>
    <dbReference type="NCBI Taxonomy" id="1658060"/>
    <lineage>
        <taxon>Bacteria</taxon>
        <taxon>Pseudomonadati</taxon>
        <taxon>Pseudomonadota</taxon>
        <taxon>Alphaproteobacteria</taxon>
        <taxon>Sphingomonadales</taxon>
        <taxon>Sphingomonadaceae</taxon>
        <taxon>Sphingomonas</taxon>
    </lineage>
</organism>
<dbReference type="PIRSF" id="PIRSF004553">
    <property type="entry name" value="CHP00095"/>
    <property type="match status" value="1"/>
</dbReference>
<dbReference type="NCBIfam" id="TIGR00095">
    <property type="entry name" value="16S rRNA (guanine(966)-N(2))-methyltransferase RsmD"/>
    <property type="match status" value="1"/>
</dbReference>
<comment type="caution">
    <text evidence="3">The sequence shown here is derived from an EMBL/GenBank/DDBJ whole genome shotgun (WGS) entry which is preliminary data.</text>
</comment>
<dbReference type="InterPro" id="IPR004398">
    <property type="entry name" value="RNA_MeTrfase_RsmD"/>
</dbReference>
<evidence type="ECO:0000313" key="3">
    <source>
        <dbReference type="EMBL" id="NIJ06943.1"/>
    </source>
</evidence>
<dbReference type="InterPro" id="IPR029063">
    <property type="entry name" value="SAM-dependent_MTases_sf"/>
</dbReference>
<dbReference type="PROSITE" id="PS00092">
    <property type="entry name" value="N6_MTASE"/>
    <property type="match status" value="1"/>
</dbReference>
<dbReference type="InterPro" id="IPR002052">
    <property type="entry name" value="DNA_methylase_N6_adenine_CS"/>
</dbReference>
<dbReference type="GO" id="GO:0052913">
    <property type="term" value="F:16S rRNA (guanine(966)-N(2))-methyltransferase activity"/>
    <property type="evidence" value="ECO:0007669"/>
    <property type="project" value="UniProtKB-EC"/>
</dbReference>
<protein>
    <submittedName>
        <fullName evidence="3">16S rRNA (Guanine966-N2)-methyltransferase</fullName>
        <ecNumber evidence="3">2.1.1.171</ecNumber>
    </submittedName>
</protein>
<dbReference type="PANTHER" id="PTHR43542">
    <property type="entry name" value="METHYLTRANSFERASE"/>
    <property type="match status" value="1"/>
</dbReference>
<evidence type="ECO:0000256" key="1">
    <source>
        <dbReference type="ARBA" id="ARBA00022603"/>
    </source>
</evidence>
<dbReference type="PANTHER" id="PTHR43542:SF1">
    <property type="entry name" value="METHYLTRANSFERASE"/>
    <property type="match status" value="1"/>
</dbReference>
<dbReference type="Proteomes" id="UP000727456">
    <property type="component" value="Unassembled WGS sequence"/>
</dbReference>
<dbReference type="Pfam" id="PF03602">
    <property type="entry name" value="Cons_hypoth95"/>
    <property type="match status" value="1"/>
</dbReference>
<dbReference type="SUPFAM" id="SSF53335">
    <property type="entry name" value="S-adenosyl-L-methionine-dependent methyltransferases"/>
    <property type="match status" value="1"/>
</dbReference>
<dbReference type="EC" id="2.1.1.171" evidence="3"/>
<dbReference type="Gene3D" id="3.40.50.150">
    <property type="entry name" value="Vaccinia Virus protein VP39"/>
    <property type="match status" value="1"/>
</dbReference>
<keyword evidence="4" id="KW-1185">Reference proteome</keyword>
<sequence>MRIIAGKWRGRVLAAPLGATTRPTSDRTREALFSMLTSRIGSFEDLRIADVFAGTGALGLEAQSRGAAHAIFIDHDIHAIAAIRRNVATFGASGDILPIAVSLIGKARSECDILFFDPPYGSGGAGALLEKMTRLGWASPSAWAAIETAANEEVSAGGWNIDATRTYGKARLTVLARQPSASPD</sequence>
<keyword evidence="2 3" id="KW-0808">Transferase</keyword>
<gene>
    <name evidence="3" type="ORF">FHS31_000525</name>
</gene>
<dbReference type="EMBL" id="JAAOZC010000001">
    <property type="protein sequence ID" value="NIJ06943.1"/>
    <property type="molecule type" value="Genomic_DNA"/>
</dbReference>
<reference evidence="3 4" key="1">
    <citation type="submission" date="2020-03" db="EMBL/GenBank/DDBJ databases">
        <title>Genomic Encyclopedia of Type Strains, Phase III (KMG-III): the genomes of soil and plant-associated and newly described type strains.</title>
        <authorList>
            <person name="Whitman W."/>
        </authorList>
    </citation>
    <scope>NUCLEOTIDE SEQUENCE [LARGE SCALE GENOMIC DNA]</scope>
    <source>
        <strain evidence="3 4">CECT 8804</strain>
    </source>
</reference>
<dbReference type="CDD" id="cd02440">
    <property type="entry name" value="AdoMet_MTases"/>
    <property type="match status" value="1"/>
</dbReference>
<keyword evidence="1 3" id="KW-0489">Methyltransferase</keyword>
<dbReference type="RefSeq" id="WP_167071740.1">
    <property type="nucleotide sequence ID" value="NZ_JAAOZC010000001.1"/>
</dbReference>
<evidence type="ECO:0000313" key="4">
    <source>
        <dbReference type="Proteomes" id="UP000727456"/>
    </source>
</evidence>
<accession>A0ABX0TN35</accession>
<proteinExistence type="predicted"/>